<feature type="transmembrane region" description="Helical" evidence="5">
    <location>
        <begin position="36"/>
        <end position="57"/>
    </location>
</feature>
<dbReference type="Gene3D" id="1.10.3730.20">
    <property type="match status" value="1"/>
</dbReference>
<comment type="subcellular location">
    <subcellularLocation>
        <location evidence="1">Membrane</location>
        <topology evidence="1">Multi-pass membrane protein</topology>
    </subcellularLocation>
</comment>
<feature type="transmembrane region" description="Helical" evidence="5">
    <location>
        <begin position="181"/>
        <end position="199"/>
    </location>
</feature>
<sequence length="288" mass="31242">MSPPRRNIVIGVTLSLMTVFLSSTIAAVGKHISPDVHVSAMIVAQYSISFLFALPAVMRKGRAGLHTSYPGLHLIRGVSGVACFYFYFFALSQISLLEATLLRSTAPLMVPIVIFLALGQGIRRASIPPLLIGFAGVVLVLRPGFAELTVWHLVALASALGLAVSMISTRMLAATEPSSRILFYYFAISLVVSIPFFLWQRGDIPAHAWPWLLYMGVVIYVCFLLYTLAYRYMSASALAPTSYFGVVFTGMLDWLLWDVLPDGITLCGIALVVCGGVLVLGGRDDSTT</sequence>
<evidence type="ECO:0000256" key="3">
    <source>
        <dbReference type="ARBA" id="ARBA00022989"/>
    </source>
</evidence>
<feature type="domain" description="EamA" evidence="6">
    <location>
        <begin position="10"/>
        <end position="141"/>
    </location>
</feature>
<comment type="caution">
    <text evidence="7">The sequence shown here is derived from an EMBL/GenBank/DDBJ whole genome shotgun (WGS) entry which is preliminary data.</text>
</comment>
<protein>
    <submittedName>
        <fullName evidence="7">DMT family transporter</fullName>
    </submittedName>
</protein>
<feature type="transmembrane region" description="Helical" evidence="5">
    <location>
        <begin position="237"/>
        <end position="257"/>
    </location>
</feature>
<dbReference type="PANTHER" id="PTHR22911:SF6">
    <property type="entry name" value="SOLUTE CARRIER FAMILY 35 MEMBER G1"/>
    <property type="match status" value="1"/>
</dbReference>
<dbReference type="InterPro" id="IPR000620">
    <property type="entry name" value="EamA_dom"/>
</dbReference>
<feature type="transmembrane region" description="Helical" evidence="5">
    <location>
        <begin position="150"/>
        <end position="169"/>
    </location>
</feature>
<feature type="domain" description="EamA" evidence="6">
    <location>
        <begin position="151"/>
        <end position="280"/>
    </location>
</feature>
<feature type="transmembrane region" description="Helical" evidence="5">
    <location>
        <begin position="211"/>
        <end position="230"/>
    </location>
</feature>
<dbReference type="PANTHER" id="PTHR22911">
    <property type="entry name" value="ACYL-MALONYL CONDENSING ENZYME-RELATED"/>
    <property type="match status" value="1"/>
</dbReference>
<evidence type="ECO:0000256" key="2">
    <source>
        <dbReference type="ARBA" id="ARBA00022692"/>
    </source>
</evidence>
<evidence type="ECO:0000256" key="1">
    <source>
        <dbReference type="ARBA" id="ARBA00004141"/>
    </source>
</evidence>
<feature type="transmembrane region" description="Helical" evidence="5">
    <location>
        <begin position="125"/>
        <end position="144"/>
    </location>
</feature>
<dbReference type="Proteomes" id="UP000765845">
    <property type="component" value="Unassembled WGS sequence"/>
</dbReference>
<evidence type="ECO:0000256" key="4">
    <source>
        <dbReference type="ARBA" id="ARBA00023136"/>
    </source>
</evidence>
<keyword evidence="2 5" id="KW-0812">Transmembrane</keyword>
<evidence type="ECO:0000256" key="5">
    <source>
        <dbReference type="SAM" id="Phobius"/>
    </source>
</evidence>
<name>A0ABX1GJT1_9GAMM</name>
<keyword evidence="8" id="KW-1185">Reference proteome</keyword>
<keyword evidence="3 5" id="KW-1133">Transmembrane helix</keyword>
<evidence type="ECO:0000313" key="8">
    <source>
        <dbReference type="Proteomes" id="UP000765845"/>
    </source>
</evidence>
<dbReference type="EMBL" id="JAAWWK010000008">
    <property type="protein sequence ID" value="NKI19431.1"/>
    <property type="molecule type" value="Genomic_DNA"/>
</dbReference>
<feature type="transmembrane region" description="Helical" evidence="5">
    <location>
        <begin position="69"/>
        <end position="88"/>
    </location>
</feature>
<feature type="transmembrane region" description="Helical" evidence="5">
    <location>
        <begin position="100"/>
        <end position="118"/>
    </location>
</feature>
<proteinExistence type="predicted"/>
<organism evidence="7 8">
    <name type="scientific">Spongiibacter thalassae</name>
    <dbReference type="NCBI Taxonomy" id="2721624"/>
    <lineage>
        <taxon>Bacteria</taxon>
        <taxon>Pseudomonadati</taxon>
        <taxon>Pseudomonadota</taxon>
        <taxon>Gammaproteobacteria</taxon>
        <taxon>Cellvibrionales</taxon>
        <taxon>Spongiibacteraceae</taxon>
        <taxon>Spongiibacter</taxon>
    </lineage>
</organism>
<dbReference type="SUPFAM" id="SSF103481">
    <property type="entry name" value="Multidrug resistance efflux transporter EmrE"/>
    <property type="match status" value="2"/>
</dbReference>
<evidence type="ECO:0000259" key="6">
    <source>
        <dbReference type="Pfam" id="PF00892"/>
    </source>
</evidence>
<dbReference type="Pfam" id="PF00892">
    <property type="entry name" value="EamA"/>
    <property type="match status" value="2"/>
</dbReference>
<reference evidence="7 8" key="1">
    <citation type="submission" date="2020-04" db="EMBL/GenBank/DDBJ databases">
        <authorList>
            <person name="Yoon J."/>
        </authorList>
    </citation>
    <scope>NUCLEOTIDE SEQUENCE [LARGE SCALE GENOMIC DNA]</scope>
    <source>
        <strain evidence="7 8">KMU-166</strain>
    </source>
</reference>
<dbReference type="InterPro" id="IPR037185">
    <property type="entry name" value="EmrE-like"/>
</dbReference>
<gene>
    <name evidence="7" type="ORF">HCU74_18650</name>
</gene>
<keyword evidence="4 5" id="KW-0472">Membrane</keyword>
<accession>A0ABX1GJT1</accession>
<evidence type="ECO:0000313" key="7">
    <source>
        <dbReference type="EMBL" id="NKI19431.1"/>
    </source>
</evidence>
<feature type="transmembrane region" description="Helical" evidence="5">
    <location>
        <begin position="263"/>
        <end position="282"/>
    </location>
</feature>